<protein>
    <submittedName>
        <fullName evidence="1">Uncharacterized protein</fullName>
    </submittedName>
</protein>
<keyword evidence="2" id="KW-1185">Reference proteome</keyword>
<gene>
    <name evidence="1" type="ORF">NTG6680_0570</name>
</gene>
<reference evidence="1 2" key="1">
    <citation type="submission" date="2021-10" db="EMBL/GenBank/DDBJ databases">
        <authorList>
            <person name="Koch H."/>
        </authorList>
    </citation>
    <scope>NUCLEOTIDE SEQUENCE [LARGE SCALE GENOMIC DNA]</scope>
    <source>
        <strain evidence="1">6680</strain>
    </source>
</reference>
<dbReference type="Proteomes" id="UP000839052">
    <property type="component" value="Chromosome"/>
</dbReference>
<proteinExistence type="predicted"/>
<dbReference type="RefSeq" id="WP_239795873.1">
    <property type="nucleotide sequence ID" value="NZ_OU912926.1"/>
</dbReference>
<evidence type="ECO:0000313" key="2">
    <source>
        <dbReference type="Proteomes" id="UP000839052"/>
    </source>
</evidence>
<evidence type="ECO:0000313" key="1">
    <source>
        <dbReference type="EMBL" id="CAG9931823.1"/>
    </source>
</evidence>
<accession>A0ABN8AM56</accession>
<organism evidence="1 2">
    <name type="scientific">Candidatus Nitrotoga arctica</name>
    <dbReference type="NCBI Taxonomy" id="453162"/>
    <lineage>
        <taxon>Bacteria</taxon>
        <taxon>Pseudomonadati</taxon>
        <taxon>Pseudomonadota</taxon>
        <taxon>Betaproteobacteria</taxon>
        <taxon>Nitrosomonadales</taxon>
        <taxon>Gallionellaceae</taxon>
        <taxon>Candidatus Nitrotoga</taxon>
    </lineage>
</organism>
<sequence length="130" mass="14034">MPNYANYDVVSDGITLIDAAQDPDKDFPLGFDPSINVGIRSVLSYMVDPGSPGVTFKMSIVNFDIPDSAQQITTPVVASTQLPSLSPHVRQEIIDANVFKKIGNTLRVQVTAGRANFSDIVIMYKSSSAL</sequence>
<dbReference type="EMBL" id="OU912926">
    <property type="protein sequence ID" value="CAG9931823.1"/>
    <property type="molecule type" value="Genomic_DNA"/>
</dbReference>
<name>A0ABN8AM56_9PROT</name>